<evidence type="ECO:0000313" key="8">
    <source>
        <dbReference type="Proteomes" id="UP000636800"/>
    </source>
</evidence>
<feature type="transmembrane region" description="Helical" evidence="6">
    <location>
        <begin position="218"/>
        <end position="238"/>
    </location>
</feature>
<evidence type="ECO:0008006" key="9">
    <source>
        <dbReference type="Google" id="ProtNLM"/>
    </source>
</evidence>
<feature type="transmembrane region" description="Helical" evidence="6">
    <location>
        <begin position="274"/>
        <end position="294"/>
    </location>
</feature>
<reference evidence="7 8" key="1">
    <citation type="journal article" date="2020" name="Nat. Food">
        <title>A phased Vanilla planifolia genome enables genetic improvement of flavour and production.</title>
        <authorList>
            <person name="Hasing T."/>
            <person name="Tang H."/>
            <person name="Brym M."/>
            <person name="Khazi F."/>
            <person name="Huang T."/>
            <person name="Chambers A.H."/>
        </authorList>
    </citation>
    <scope>NUCLEOTIDE SEQUENCE [LARGE SCALE GENOMIC DNA]</scope>
    <source>
        <tissue evidence="7">Leaf</tissue>
    </source>
</reference>
<protein>
    <recommendedName>
        <fullName evidence="9">Serine incorporator</fullName>
    </recommendedName>
</protein>
<sequence length="504" mass="57515">MANETVAMEDPCYRESQRYENFDQESCCTRLCLRPNPFVARYVYALIFLVTSLLAWTIRDYGHAVLSELGRLKGCDGARYCLGAEGVLRVSFGCSVSFLFISAGALFPCFRCCAFLIPRTPQLFFFALFVTTVGTKRLNDPRNAWNSEWWGAKMILWMGLMAVPFFLPSEVFRVYGKMAHVGAGIFLLIQLISVISFINWLNDRCNSEKNAERCHIQVTLISIAAYIVSIVGCIMMYVWYAPWTSCKQNILFITLTILLLQLITFVSMHPKVKVGYMPPGLMGSYLVFLCWCAIRSEPQSEICNKKAEVGSGSDWFTISSFVIAILVLVIATFSTGIDSKCLQFKRTAVICEGEVPYGYGFFHFVFAVGSMYFGMLFIGWDVHKTMQKWTIDVGWASTWVRVVNQWLAAVIYNRTSCLETGSRFDHIVPGNIVDKKRLLLRLGHSFLQRTHDQFRHMVARTHKKWGRAIEARERETENGRTVNMKTMECVLLPKLPRINNCLPF</sequence>
<proteinExistence type="inferred from homology"/>
<dbReference type="AlphaFoldDB" id="A0A835V692"/>
<evidence type="ECO:0000256" key="3">
    <source>
        <dbReference type="ARBA" id="ARBA00022692"/>
    </source>
</evidence>
<feature type="transmembrane region" description="Helical" evidence="6">
    <location>
        <begin position="39"/>
        <end position="58"/>
    </location>
</feature>
<dbReference type="Pfam" id="PF03348">
    <property type="entry name" value="Serinc"/>
    <property type="match status" value="3"/>
</dbReference>
<feature type="transmembrane region" description="Helical" evidence="6">
    <location>
        <begin position="179"/>
        <end position="198"/>
    </location>
</feature>
<evidence type="ECO:0000256" key="6">
    <source>
        <dbReference type="SAM" id="Phobius"/>
    </source>
</evidence>
<dbReference type="Proteomes" id="UP000636800">
    <property type="component" value="Unassembled WGS sequence"/>
</dbReference>
<feature type="transmembrane region" description="Helical" evidence="6">
    <location>
        <begin position="250"/>
        <end position="268"/>
    </location>
</feature>
<dbReference type="PANTHER" id="PTHR10383">
    <property type="entry name" value="SERINE INCORPORATOR"/>
    <property type="match status" value="1"/>
</dbReference>
<dbReference type="GO" id="GO:0016020">
    <property type="term" value="C:membrane"/>
    <property type="evidence" value="ECO:0007669"/>
    <property type="project" value="UniProtKB-SubCell"/>
</dbReference>
<feature type="transmembrane region" description="Helical" evidence="6">
    <location>
        <begin position="150"/>
        <end position="167"/>
    </location>
</feature>
<feature type="transmembrane region" description="Helical" evidence="6">
    <location>
        <begin position="90"/>
        <end position="110"/>
    </location>
</feature>
<comment type="similarity">
    <text evidence="2">Belongs to the TDE1 family.</text>
</comment>
<name>A0A835V692_VANPL</name>
<comment type="subcellular location">
    <subcellularLocation>
        <location evidence="1">Membrane</location>
        <topology evidence="1">Multi-pass membrane protein</topology>
    </subcellularLocation>
</comment>
<evidence type="ECO:0000256" key="4">
    <source>
        <dbReference type="ARBA" id="ARBA00022989"/>
    </source>
</evidence>
<dbReference type="PANTHER" id="PTHR10383:SF63">
    <property type="entry name" value="OS01G0179800 PROTEIN"/>
    <property type="match status" value="1"/>
</dbReference>
<organism evidence="7 8">
    <name type="scientific">Vanilla planifolia</name>
    <name type="common">Vanilla</name>
    <dbReference type="NCBI Taxonomy" id="51239"/>
    <lineage>
        <taxon>Eukaryota</taxon>
        <taxon>Viridiplantae</taxon>
        <taxon>Streptophyta</taxon>
        <taxon>Embryophyta</taxon>
        <taxon>Tracheophyta</taxon>
        <taxon>Spermatophyta</taxon>
        <taxon>Magnoliopsida</taxon>
        <taxon>Liliopsida</taxon>
        <taxon>Asparagales</taxon>
        <taxon>Orchidaceae</taxon>
        <taxon>Vanilloideae</taxon>
        <taxon>Vanilleae</taxon>
        <taxon>Vanilla</taxon>
    </lineage>
</organism>
<evidence type="ECO:0000256" key="5">
    <source>
        <dbReference type="ARBA" id="ARBA00023136"/>
    </source>
</evidence>
<feature type="transmembrane region" description="Helical" evidence="6">
    <location>
        <begin position="315"/>
        <end position="337"/>
    </location>
</feature>
<comment type="caution">
    <text evidence="7">The sequence shown here is derived from an EMBL/GenBank/DDBJ whole genome shotgun (WGS) entry which is preliminary data.</text>
</comment>
<evidence type="ECO:0000313" key="7">
    <source>
        <dbReference type="EMBL" id="KAG0484616.1"/>
    </source>
</evidence>
<dbReference type="OrthoDB" id="4062651at2759"/>
<keyword evidence="3 6" id="KW-0812">Transmembrane</keyword>
<feature type="transmembrane region" description="Helical" evidence="6">
    <location>
        <begin position="122"/>
        <end position="138"/>
    </location>
</feature>
<accession>A0A835V692</accession>
<dbReference type="InterPro" id="IPR005016">
    <property type="entry name" value="TDE1/TMS"/>
</dbReference>
<dbReference type="EMBL" id="JADCNL010000004">
    <property type="protein sequence ID" value="KAG0484616.1"/>
    <property type="molecule type" value="Genomic_DNA"/>
</dbReference>
<keyword evidence="8" id="KW-1185">Reference proteome</keyword>
<keyword evidence="4 6" id="KW-1133">Transmembrane helix</keyword>
<feature type="transmembrane region" description="Helical" evidence="6">
    <location>
        <begin position="357"/>
        <end position="378"/>
    </location>
</feature>
<gene>
    <name evidence="7" type="ORF">HPP92_008695</name>
</gene>
<evidence type="ECO:0000256" key="1">
    <source>
        <dbReference type="ARBA" id="ARBA00004141"/>
    </source>
</evidence>
<evidence type="ECO:0000256" key="2">
    <source>
        <dbReference type="ARBA" id="ARBA00006665"/>
    </source>
</evidence>
<keyword evidence="5 6" id="KW-0472">Membrane</keyword>